<evidence type="ECO:0000313" key="2">
    <source>
        <dbReference type="Proteomes" id="UP001595377"/>
    </source>
</evidence>
<dbReference type="Gene3D" id="3.40.50.450">
    <property type="match status" value="1"/>
</dbReference>
<name>A0ABV7DJY0_9HYPH</name>
<dbReference type="Proteomes" id="UP001595377">
    <property type="component" value="Unassembled WGS sequence"/>
</dbReference>
<evidence type="ECO:0000313" key="1">
    <source>
        <dbReference type="EMBL" id="MFC3075265.1"/>
    </source>
</evidence>
<dbReference type="RefSeq" id="WP_257317709.1">
    <property type="nucleotide sequence ID" value="NZ_JANFDG010000032.1"/>
</dbReference>
<gene>
    <name evidence="1" type="ORF">ACFOHH_19305</name>
</gene>
<evidence type="ECO:0008006" key="3">
    <source>
        <dbReference type="Google" id="ProtNLM"/>
    </source>
</evidence>
<protein>
    <recommendedName>
        <fullName evidence="3">Nucleoside 2-deoxyribosyltransferase</fullName>
    </recommendedName>
</protein>
<sequence length="172" mass="18494">MKIYIACGLTHVPRSIFIEYTAYLHELAGTLKTIPAVASVRYALVDSDPQLASKPASDRAALCYDWDRRMVEEADLLVAEASFPSTGLGIELQIAETEGKPVIMLIGDLGINRVGRAHYENPDHSEHDLQIGDGIVSLMALGLPAIRKIVPYKAFGEAISGAVAAVSLYGQA</sequence>
<dbReference type="EMBL" id="JBHRSP010000033">
    <property type="protein sequence ID" value="MFC3075265.1"/>
    <property type="molecule type" value="Genomic_DNA"/>
</dbReference>
<comment type="caution">
    <text evidence="1">The sequence shown here is derived from an EMBL/GenBank/DDBJ whole genome shotgun (WGS) entry which is preliminary data.</text>
</comment>
<keyword evidence="2" id="KW-1185">Reference proteome</keyword>
<dbReference type="SUPFAM" id="SSF52309">
    <property type="entry name" value="N-(deoxy)ribosyltransferase-like"/>
    <property type="match status" value="1"/>
</dbReference>
<proteinExistence type="predicted"/>
<organism evidence="1 2">
    <name type="scientific">Shinella pollutisoli</name>
    <dbReference type="NCBI Taxonomy" id="2250594"/>
    <lineage>
        <taxon>Bacteria</taxon>
        <taxon>Pseudomonadati</taxon>
        <taxon>Pseudomonadota</taxon>
        <taxon>Alphaproteobacteria</taxon>
        <taxon>Hyphomicrobiales</taxon>
        <taxon>Rhizobiaceae</taxon>
        <taxon>Shinella</taxon>
    </lineage>
</organism>
<accession>A0ABV7DJY0</accession>
<reference evidence="2" key="1">
    <citation type="journal article" date="2019" name="Int. J. Syst. Evol. Microbiol.">
        <title>The Global Catalogue of Microorganisms (GCM) 10K type strain sequencing project: providing services to taxonomists for standard genome sequencing and annotation.</title>
        <authorList>
            <consortium name="The Broad Institute Genomics Platform"/>
            <consortium name="The Broad Institute Genome Sequencing Center for Infectious Disease"/>
            <person name="Wu L."/>
            <person name="Ma J."/>
        </authorList>
    </citation>
    <scope>NUCLEOTIDE SEQUENCE [LARGE SCALE GENOMIC DNA]</scope>
    <source>
        <strain evidence="2">KCTC 52677</strain>
    </source>
</reference>